<evidence type="ECO:0000256" key="8">
    <source>
        <dbReference type="ARBA" id="ARBA00022827"/>
    </source>
</evidence>
<dbReference type="EMBL" id="CP158375">
    <property type="protein sequence ID" value="XDO96273.1"/>
    <property type="molecule type" value="Genomic_DNA"/>
</dbReference>
<feature type="domain" description="Acyl-CoA dehydrogenase/oxidase N-terminal" evidence="15">
    <location>
        <begin position="65"/>
        <end position="175"/>
    </location>
</feature>
<comment type="similarity">
    <text evidence="3">Belongs to the acyl-CoA dehydrogenase family.</text>
</comment>
<dbReference type="GO" id="GO:0033539">
    <property type="term" value="P:fatty acid beta-oxidation using acyl-CoA dehydrogenase"/>
    <property type="evidence" value="ECO:0007669"/>
    <property type="project" value="InterPro"/>
</dbReference>
<dbReference type="PANTHER" id="PTHR48083">
    <property type="entry name" value="MEDIUM-CHAIN SPECIFIC ACYL-COA DEHYDROGENASE, MITOCHONDRIAL-RELATED"/>
    <property type="match status" value="1"/>
</dbReference>
<evidence type="ECO:0000256" key="12">
    <source>
        <dbReference type="SAM" id="MobiDB-lite"/>
    </source>
</evidence>
<evidence type="ECO:0000256" key="6">
    <source>
        <dbReference type="ARBA" id="ARBA00020144"/>
    </source>
</evidence>
<comment type="catalytic activity">
    <reaction evidence="11">
        <text>a long-chain 2,3-saturated fatty acyl-CoA + oxidized [electron-transfer flavoprotein] + H(+) = a long-chain (2E)-enoyl-CoA + reduced [electron-transfer flavoprotein]</text>
        <dbReference type="Rhea" id="RHEA:17721"/>
        <dbReference type="Rhea" id="RHEA-COMP:10685"/>
        <dbReference type="Rhea" id="RHEA-COMP:10686"/>
        <dbReference type="ChEBI" id="CHEBI:15378"/>
        <dbReference type="ChEBI" id="CHEBI:57692"/>
        <dbReference type="ChEBI" id="CHEBI:58307"/>
        <dbReference type="ChEBI" id="CHEBI:83721"/>
        <dbReference type="ChEBI" id="CHEBI:83727"/>
        <dbReference type="EC" id="1.3.8.8"/>
    </reaction>
</comment>
<evidence type="ECO:0000259" key="16">
    <source>
        <dbReference type="Pfam" id="PF09317"/>
    </source>
</evidence>
<dbReference type="Gene3D" id="2.40.110.10">
    <property type="entry name" value="Butyryl-CoA Dehydrogenase, subunit A, domain 2"/>
    <property type="match status" value="1"/>
</dbReference>
<dbReference type="GO" id="GO:0070991">
    <property type="term" value="F:medium-chain fatty acyl-CoA dehydrogenase activity"/>
    <property type="evidence" value="ECO:0007669"/>
    <property type="project" value="UniProtKB-EC"/>
</dbReference>
<protein>
    <recommendedName>
        <fullName evidence="6">Acyl-coenzyme A dehydrogenase</fullName>
        <ecNumber evidence="4">1.3.8.7</ecNumber>
        <ecNumber evidence="5">1.3.8.8</ecNumber>
    </recommendedName>
</protein>
<comment type="cofactor">
    <cofactor evidence="1">
        <name>FAD</name>
        <dbReference type="ChEBI" id="CHEBI:57692"/>
    </cofactor>
</comment>
<dbReference type="InterPro" id="IPR009100">
    <property type="entry name" value="AcylCoA_DH/oxidase_NM_dom_sf"/>
</dbReference>
<comment type="catalytic activity">
    <reaction evidence="10">
        <text>a medium-chain 2,3-saturated fatty acyl-CoA + oxidized [electron-transfer flavoprotein] + H(+) = a medium-chain (2E)-enoyl-CoA + reduced [electron-transfer flavoprotein]</text>
        <dbReference type="Rhea" id="RHEA:14477"/>
        <dbReference type="Rhea" id="RHEA-COMP:10685"/>
        <dbReference type="Rhea" id="RHEA-COMP:10686"/>
        <dbReference type="ChEBI" id="CHEBI:15378"/>
        <dbReference type="ChEBI" id="CHEBI:57692"/>
        <dbReference type="ChEBI" id="CHEBI:58307"/>
        <dbReference type="ChEBI" id="CHEBI:83723"/>
        <dbReference type="ChEBI" id="CHEBI:83726"/>
        <dbReference type="EC" id="1.3.8.7"/>
    </reaction>
</comment>
<feature type="domain" description="Acyl-CoA oxidase/dehydrogenase middle" evidence="14">
    <location>
        <begin position="180"/>
        <end position="271"/>
    </location>
</feature>
<dbReference type="Pfam" id="PF02770">
    <property type="entry name" value="Acyl-CoA_dh_M"/>
    <property type="match status" value="1"/>
</dbReference>
<dbReference type="CDD" id="cd00567">
    <property type="entry name" value="ACAD"/>
    <property type="match status" value="1"/>
</dbReference>
<keyword evidence="8" id="KW-0274">FAD</keyword>
<dbReference type="Gene3D" id="1.20.140.10">
    <property type="entry name" value="Butyryl-CoA Dehydrogenase, subunit A, domain 3"/>
    <property type="match status" value="2"/>
</dbReference>
<dbReference type="Pfam" id="PF02771">
    <property type="entry name" value="Acyl-CoA_dh_N"/>
    <property type="match status" value="1"/>
</dbReference>
<dbReference type="FunFam" id="1.20.140.10:FF:000009">
    <property type="entry name" value="Acyl-CoA dehydrogenase"/>
    <property type="match status" value="1"/>
</dbReference>
<dbReference type="RefSeq" id="WP_369059127.1">
    <property type="nucleotide sequence ID" value="NZ_CP158375.1"/>
</dbReference>
<evidence type="ECO:0000256" key="11">
    <source>
        <dbReference type="ARBA" id="ARBA00049247"/>
    </source>
</evidence>
<proteinExistence type="inferred from homology"/>
<keyword evidence="9" id="KW-0560">Oxidoreductase</keyword>
<dbReference type="Gene3D" id="1.10.540.10">
    <property type="entry name" value="Acyl-CoA dehydrogenase/oxidase, N-terminal domain"/>
    <property type="match status" value="1"/>
</dbReference>
<dbReference type="InterPro" id="IPR046373">
    <property type="entry name" value="Acyl-CoA_Oxase/DH_mid-dom_sf"/>
</dbReference>
<dbReference type="Pfam" id="PF00441">
    <property type="entry name" value="Acyl-CoA_dh_1"/>
    <property type="match status" value="1"/>
</dbReference>
<evidence type="ECO:0000256" key="9">
    <source>
        <dbReference type="ARBA" id="ARBA00023002"/>
    </source>
</evidence>
<feature type="domain" description="Acyl-CoA dehydrogenase/oxidase C-terminal" evidence="13">
    <location>
        <begin position="303"/>
        <end position="450"/>
    </location>
</feature>
<gene>
    <name evidence="17" type="ORF">ABOZ73_16055</name>
</gene>
<dbReference type="InterPro" id="IPR013786">
    <property type="entry name" value="AcylCoA_DH/ox_N"/>
</dbReference>
<dbReference type="EC" id="1.3.8.7" evidence="4"/>
<evidence type="ECO:0000256" key="7">
    <source>
        <dbReference type="ARBA" id="ARBA00022630"/>
    </source>
</evidence>
<evidence type="ECO:0000259" key="15">
    <source>
        <dbReference type="Pfam" id="PF02771"/>
    </source>
</evidence>
<dbReference type="NCBIfam" id="NF007000">
    <property type="entry name" value="PRK09463.1"/>
    <property type="match status" value="1"/>
</dbReference>
<dbReference type="InterPro" id="IPR037069">
    <property type="entry name" value="AcylCoA_DH/ox_N_sf"/>
</dbReference>
<evidence type="ECO:0000259" key="13">
    <source>
        <dbReference type="Pfam" id="PF00441"/>
    </source>
</evidence>
<dbReference type="PANTHER" id="PTHR48083:SF33">
    <property type="entry name" value="ACYL-COENZYME A DEHYDROGENASE"/>
    <property type="match status" value="1"/>
</dbReference>
<evidence type="ECO:0000256" key="2">
    <source>
        <dbReference type="ARBA" id="ARBA00005005"/>
    </source>
</evidence>
<feature type="region of interest" description="Disordered" evidence="12">
    <location>
        <begin position="727"/>
        <end position="751"/>
    </location>
</feature>
<feature type="domain" description="Acyl-CoA dehydrogenase C-terminal bacterial-type" evidence="16">
    <location>
        <begin position="457"/>
        <end position="727"/>
    </location>
</feature>
<evidence type="ECO:0000313" key="17">
    <source>
        <dbReference type="EMBL" id="XDO96273.1"/>
    </source>
</evidence>
<dbReference type="Pfam" id="PF09317">
    <property type="entry name" value="ACDH_C"/>
    <property type="match status" value="1"/>
</dbReference>
<dbReference type="SUPFAM" id="SSF56645">
    <property type="entry name" value="Acyl-CoA dehydrogenase NM domain-like"/>
    <property type="match status" value="1"/>
</dbReference>
<sequence>MTVSSIRRDHISRPIYHWAKSVLPEMSDTEAEAIEAGDTWWDADLFTGAPDWDKFLAIPPAALTAEERAFIDGPVEELCAMLDDWAITWKDQDLPPQVWDFLKRERFFGMIIPRRYGGLEFSPFAHSEVVRKISTRSVAAAVTVMVPNSLGPGELLMQFGTDAQRERWLPRLADGRDIPAFALTSPEAGSDAASMTDEGVICEGEHEGRKVLGMRLNWNKRYITLGPISTVLGLAFKLRDPDGLLGGEKDLGITVALVPTDTPGVVIGRRHLPSMQAFINGPNEGHDVFLPLDAVLGGPERIGQGWMMLNAALAAGRGISLPSLSAAGAALAARTTGAYARVRQQFRIPIAQFEGVQERLARIGANAYLLDAARRFTCAGLGLGHHPSVISAIMKHGATERMRVAANDAMDVHAGKAVIDGPNNYLGNFYRAVPVGITVEGANILTRSLIVFGQGAIRAHPYILDEMRALANEDMAKGLAEFDAVFWTHVVHTLRTARRAFVSAWTDGRLGAAPDSGPARRYYRRMGRYAAAFALASDMALLTMGGSLKRREMLSARFGDILSELYLMSAALKRWEDEGRQTDDLPLLDYVMQDGFLTIERRLKEILDNFPSRPAAWLLKVFVLPFGVIRSGPSDRTVRACAHLITEPSPTRDRLTEGVFVSEGAVARLESAFHQVVDTQPIHDRLRTQKIRDWRVAADQGLLSEDERRLLQAADEAVTAVLAVDDFSPDELKRGQPPAAPRKQRTPQLVE</sequence>
<dbReference type="InterPro" id="IPR036250">
    <property type="entry name" value="AcylCo_DH-like_C"/>
</dbReference>
<dbReference type="NCBIfam" id="NF009586">
    <property type="entry name" value="PRK13026.1"/>
    <property type="match status" value="1"/>
</dbReference>
<dbReference type="GO" id="GO:0004466">
    <property type="term" value="F:long-chain fatty acyl-CoA dehydrogenase activity"/>
    <property type="evidence" value="ECO:0007669"/>
    <property type="project" value="UniProtKB-EC"/>
</dbReference>
<evidence type="ECO:0000256" key="10">
    <source>
        <dbReference type="ARBA" id="ARBA00047882"/>
    </source>
</evidence>
<dbReference type="FunFam" id="1.10.540.10:FF:000004">
    <property type="entry name" value="Acyl-CoA dehydrogenase"/>
    <property type="match status" value="1"/>
</dbReference>
<dbReference type="GO" id="GO:0050660">
    <property type="term" value="F:flavin adenine dinucleotide binding"/>
    <property type="evidence" value="ECO:0007669"/>
    <property type="project" value="InterPro"/>
</dbReference>
<evidence type="ECO:0000259" key="14">
    <source>
        <dbReference type="Pfam" id="PF02770"/>
    </source>
</evidence>
<evidence type="ECO:0000256" key="3">
    <source>
        <dbReference type="ARBA" id="ARBA00009347"/>
    </source>
</evidence>
<dbReference type="SUPFAM" id="SSF47203">
    <property type="entry name" value="Acyl-CoA dehydrogenase C-terminal domain-like"/>
    <property type="match status" value="1"/>
</dbReference>
<evidence type="ECO:0000256" key="4">
    <source>
        <dbReference type="ARBA" id="ARBA00012033"/>
    </source>
</evidence>
<comment type="pathway">
    <text evidence="2">Lipid metabolism; fatty acid beta-oxidation.</text>
</comment>
<organism evidence="17">
    <name type="scientific">Caulobacter sp. 73W</name>
    <dbReference type="NCBI Taxonomy" id="3161137"/>
    <lineage>
        <taxon>Bacteria</taxon>
        <taxon>Pseudomonadati</taxon>
        <taxon>Pseudomonadota</taxon>
        <taxon>Alphaproteobacteria</taxon>
        <taxon>Caulobacterales</taxon>
        <taxon>Caulobacteraceae</taxon>
        <taxon>Caulobacter</taxon>
    </lineage>
</organism>
<accession>A0AB39KSH9</accession>
<dbReference type="InterPro" id="IPR009075">
    <property type="entry name" value="AcylCo_DH/oxidase_C"/>
</dbReference>
<dbReference type="InterPro" id="IPR015396">
    <property type="entry name" value="FadE_C"/>
</dbReference>
<evidence type="ECO:0000256" key="5">
    <source>
        <dbReference type="ARBA" id="ARBA00012040"/>
    </source>
</evidence>
<evidence type="ECO:0000256" key="1">
    <source>
        <dbReference type="ARBA" id="ARBA00001974"/>
    </source>
</evidence>
<dbReference type="InterPro" id="IPR006091">
    <property type="entry name" value="Acyl-CoA_Oxase/DH_mid-dom"/>
</dbReference>
<keyword evidence="7" id="KW-0285">Flavoprotein</keyword>
<dbReference type="AlphaFoldDB" id="A0AB39KSH9"/>
<name>A0AB39KSH9_9CAUL</name>
<reference evidence="17" key="1">
    <citation type="submission" date="2024-06" db="EMBL/GenBank/DDBJ databases">
        <title>Caulobacter inopinatus, sp. nov.</title>
        <authorList>
            <person name="Donachie S.P."/>
        </authorList>
    </citation>
    <scope>NUCLEOTIDE SEQUENCE</scope>
    <source>
        <strain evidence="17">73W</strain>
    </source>
</reference>
<dbReference type="GO" id="GO:0005737">
    <property type="term" value="C:cytoplasm"/>
    <property type="evidence" value="ECO:0007669"/>
    <property type="project" value="TreeGrafter"/>
</dbReference>
<dbReference type="InterPro" id="IPR050741">
    <property type="entry name" value="Acyl-CoA_dehydrogenase"/>
</dbReference>
<dbReference type="EC" id="1.3.8.8" evidence="5"/>